<proteinExistence type="predicted"/>
<dbReference type="AlphaFoldDB" id="A0A0F9TXD5"/>
<dbReference type="Gene3D" id="3.40.1480.10">
    <property type="entry name" value="MOFRL domain"/>
    <property type="match status" value="1"/>
</dbReference>
<dbReference type="PANTHER" id="PTHR12227">
    <property type="entry name" value="GLYCERATE KINASE"/>
    <property type="match status" value="1"/>
</dbReference>
<dbReference type="PANTHER" id="PTHR12227:SF0">
    <property type="entry name" value="GLYCERATE KINASE"/>
    <property type="match status" value="1"/>
</dbReference>
<organism evidence="7">
    <name type="scientific">marine sediment metagenome</name>
    <dbReference type="NCBI Taxonomy" id="412755"/>
    <lineage>
        <taxon>unclassified sequences</taxon>
        <taxon>metagenomes</taxon>
        <taxon>ecological metagenomes</taxon>
    </lineage>
</organism>
<accession>A0A0F9TXD5</accession>
<keyword evidence="2" id="KW-0547">Nucleotide-binding</keyword>
<protein>
    <recommendedName>
        <fullName evidence="8">MOFRL-associated domain-containing protein</fullName>
    </recommendedName>
</protein>
<evidence type="ECO:0000259" key="6">
    <source>
        <dbReference type="Pfam" id="PF13660"/>
    </source>
</evidence>
<evidence type="ECO:0000256" key="3">
    <source>
        <dbReference type="ARBA" id="ARBA00022777"/>
    </source>
</evidence>
<evidence type="ECO:0000259" key="5">
    <source>
        <dbReference type="Pfam" id="PF05161"/>
    </source>
</evidence>
<keyword evidence="3" id="KW-0418">Kinase</keyword>
<evidence type="ECO:0000256" key="4">
    <source>
        <dbReference type="ARBA" id="ARBA00022840"/>
    </source>
</evidence>
<gene>
    <name evidence="7" type="ORF">LCGC14_0676510</name>
</gene>
<reference evidence="7" key="1">
    <citation type="journal article" date="2015" name="Nature">
        <title>Complex archaea that bridge the gap between prokaryotes and eukaryotes.</title>
        <authorList>
            <person name="Spang A."/>
            <person name="Saw J.H."/>
            <person name="Jorgensen S.L."/>
            <person name="Zaremba-Niedzwiedzka K."/>
            <person name="Martijn J."/>
            <person name="Lind A.E."/>
            <person name="van Eijk R."/>
            <person name="Schleper C."/>
            <person name="Guy L."/>
            <person name="Ettema T.J."/>
        </authorList>
    </citation>
    <scope>NUCLEOTIDE SEQUENCE</scope>
</reference>
<dbReference type="SUPFAM" id="SSF82544">
    <property type="entry name" value="GckA/TtuD-like"/>
    <property type="match status" value="1"/>
</dbReference>
<dbReference type="GO" id="GO:0005524">
    <property type="term" value="F:ATP binding"/>
    <property type="evidence" value="ECO:0007669"/>
    <property type="project" value="UniProtKB-KW"/>
</dbReference>
<evidence type="ECO:0008006" key="8">
    <source>
        <dbReference type="Google" id="ProtNLM"/>
    </source>
</evidence>
<sequence>MIFLYIKNISELLENGIDKQNLKLRKNALDLLERSIQAVKPKILVEKALKIQGERLFINGDEYNLEDFNKLYIIGGGKATAEMAFSIENILAKYSNIEYEGIINVPKTVLVESELSERSKIRINYASHPIPDEIGLKGTKDMMKIIENSLDNDLILCLISGGGSALLPLPKEGISLDDLQEINSLLLASGASIHEINSIRKHISDFKGGNLVKKLYSSSKAYLISLIISDVVGDNLDSIASGPTVPDSTTFKESVEILKKYEIYYKIPSSIKNHFEVGLTNNELETPKPGNLCFHNVKNYLIGSIKLAVDKIIPILKNQGYNTSYFSDKIMGEAMEFGKSLFNLISQKIKEAITIDSLRNIALIATGELTVKIKGKGIGGRNQEMLLAFLDCAKERGIDYDFLVIGANIDGKEGNSEAMGALVDNYVLKKAITRRIDIKNYLNLNDSNTFFKLLKSEIITGPTGANCNDLLLILIHLDK</sequence>
<dbReference type="GO" id="GO:0008887">
    <property type="term" value="F:glycerate kinase activity"/>
    <property type="evidence" value="ECO:0007669"/>
    <property type="project" value="InterPro"/>
</dbReference>
<keyword evidence="4" id="KW-0067">ATP-binding</keyword>
<dbReference type="InterPro" id="IPR039760">
    <property type="entry name" value="MOFRL_protein"/>
</dbReference>
<dbReference type="GO" id="GO:0005737">
    <property type="term" value="C:cytoplasm"/>
    <property type="evidence" value="ECO:0007669"/>
    <property type="project" value="TreeGrafter"/>
</dbReference>
<dbReference type="FunFam" id="3.40.50.10180:FF:000001">
    <property type="entry name" value="Glycerate kinase"/>
    <property type="match status" value="1"/>
</dbReference>
<evidence type="ECO:0000256" key="1">
    <source>
        <dbReference type="ARBA" id="ARBA00022679"/>
    </source>
</evidence>
<feature type="domain" description="MOFRL" evidence="5">
    <location>
        <begin position="362"/>
        <end position="469"/>
    </location>
</feature>
<keyword evidence="1" id="KW-0808">Transferase</keyword>
<feature type="domain" description="MOFRL-associated" evidence="6">
    <location>
        <begin position="28"/>
        <end position="276"/>
    </location>
</feature>
<dbReference type="Pfam" id="PF05161">
    <property type="entry name" value="MOFRL"/>
    <property type="match status" value="1"/>
</dbReference>
<name>A0A0F9TXD5_9ZZZZ</name>
<dbReference type="InterPro" id="IPR007835">
    <property type="entry name" value="MOFRL"/>
</dbReference>
<dbReference type="InterPro" id="IPR025286">
    <property type="entry name" value="MOFRL_assoc_dom"/>
</dbReference>
<comment type="caution">
    <text evidence="7">The sequence shown here is derived from an EMBL/GenBank/DDBJ whole genome shotgun (WGS) entry which is preliminary data.</text>
</comment>
<dbReference type="Pfam" id="PF13660">
    <property type="entry name" value="DUF4147"/>
    <property type="match status" value="1"/>
</dbReference>
<dbReference type="InterPro" id="IPR038614">
    <property type="entry name" value="GK_N_sf"/>
</dbReference>
<dbReference type="Gene3D" id="3.40.50.10180">
    <property type="entry name" value="Glycerate kinase, MOFRL-like N-terminal domain"/>
    <property type="match status" value="1"/>
</dbReference>
<evidence type="ECO:0000313" key="7">
    <source>
        <dbReference type="EMBL" id="KKN46073.1"/>
    </source>
</evidence>
<dbReference type="EMBL" id="LAZR01001351">
    <property type="protein sequence ID" value="KKN46073.1"/>
    <property type="molecule type" value="Genomic_DNA"/>
</dbReference>
<dbReference type="InterPro" id="IPR037035">
    <property type="entry name" value="GK-like_C_sf"/>
</dbReference>
<evidence type="ECO:0000256" key="2">
    <source>
        <dbReference type="ARBA" id="ARBA00022741"/>
    </source>
</evidence>